<evidence type="ECO:0000256" key="1">
    <source>
        <dbReference type="SAM" id="MobiDB-lite"/>
    </source>
</evidence>
<feature type="chain" id="PRO_5038581451" evidence="2">
    <location>
        <begin position="30"/>
        <end position="234"/>
    </location>
</feature>
<gene>
    <name evidence="4" type="ORF">ESZ50_02650</name>
</gene>
<dbReference type="Pfam" id="PF01476">
    <property type="entry name" value="LysM"/>
    <property type="match status" value="1"/>
</dbReference>
<dbReference type="Gene3D" id="3.10.350.10">
    <property type="entry name" value="LysM domain"/>
    <property type="match status" value="1"/>
</dbReference>
<dbReference type="InterPro" id="IPR036779">
    <property type="entry name" value="LysM_dom_sf"/>
</dbReference>
<dbReference type="CDD" id="cd00118">
    <property type="entry name" value="LysM"/>
    <property type="match status" value="1"/>
</dbReference>
<organism evidence="4 5">
    <name type="scientific">Weissella muntiaci</name>
    <dbReference type="NCBI Taxonomy" id="2508881"/>
    <lineage>
        <taxon>Bacteria</taxon>
        <taxon>Bacillati</taxon>
        <taxon>Bacillota</taxon>
        <taxon>Bacilli</taxon>
        <taxon>Lactobacillales</taxon>
        <taxon>Lactobacillaceae</taxon>
        <taxon>Weissella</taxon>
    </lineage>
</organism>
<feature type="signal peptide" evidence="2">
    <location>
        <begin position="1"/>
        <end position="29"/>
    </location>
</feature>
<accession>A0A6C2CAW6</accession>
<keyword evidence="2" id="KW-0732">Signal</keyword>
<feature type="non-terminal residue" evidence="4">
    <location>
        <position position="234"/>
    </location>
</feature>
<proteinExistence type="predicted"/>
<name>A0A6C2CAW6_9LACO</name>
<evidence type="ECO:0000313" key="4">
    <source>
        <dbReference type="EMBL" id="TYC50589.1"/>
    </source>
</evidence>
<reference evidence="4 5" key="1">
    <citation type="submission" date="2019-01" db="EMBL/GenBank/DDBJ databases">
        <title>Weissella sp. nov., a novel lactic acid bacterium isolated from animal feces.</title>
        <authorList>
            <person name="Wang L.-T."/>
        </authorList>
    </citation>
    <scope>NUCLEOTIDE SEQUENCE [LARGE SCALE GENOMIC DNA]</scope>
    <source>
        <strain evidence="4 5">8H-2</strain>
    </source>
</reference>
<dbReference type="Proteomes" id="UP000371977">
    <property type="component" value="Unassembled WGS sequence"/>
</dbReference>
<keyword evidence="5" id="KW-1185">Reference proteome</keyword>
<dbReference type="RefSeq" id="WP_148622061.1">
    <property type="nucleotide sequence ID" value="NZ_SDGZ01000008.1"/>
</dbReference>
<evidence type="ECO:0000256" key="2">
    <source>
        <dbReference type="SAM" id="SignalP"/>
    </source>
</evidence>
<evidence type="ECO:0000313" key="5">
    <source>
        <dbReference type="Proteomes" id="UP000371977"/>
    </source>
</evidence>
<dbReference type="AlphaFoldDB" id="A0A6C2CAW6"/>
<dbReference type="OrthoDB" id="9798935at2"/>
<dbReference type="PROSITE" id="PS51782">
    <property type="entry name" value="LYSM"/>
    <property type="match status" value="1"/>
</dbReference>
<feature type="domain" description="LysM" evidence="3">
    <location>
        <begin position="84"/>
        <end position="128"/>
    </location>
</feature>
<dbReference type="SUPFAM" id="SSF54106">
    <property type="entry name" value="LysM domain"/>
    <property type="match status" value="1"/>
</dbReference>
<comment type="caution">
    <text evidence="4">The sequence shown here is derived from an EMBL/GenBank/DDBJ whole genome shotgun (WGS) entry which is preliminary data.</text>
</comment>
<feature type="compositionally biased region" description="Low complexity" evidence="1">
    <location>
        <begin position="219"/>
        <end position="234"/>
    </location>
</feature>
<sequence length="234" mass="24753">MQKFKLVKMGRKLVNISMGLIGMSGTLVAGTGLAMANGEKNTTDDYTDQNKETAWKANSIEQITQQVKMQLAKSGMKSGNVQLRDYVVQPGDTLVNIAAVFDTTVNAIAVQYGFDNPNLIIAGYTIGNNPTGNHNYGSYLVAHPDVTVYGQAQKSVEGTQYEVNDDKAQATAILENGMNVAKNEVRDGANTGVVIAKQQSDETASSNNIQASTSDKTTSEVGVSTGTSTSGSEA</sequence>
<dbReference type="EMBL" id="SDGZ01000008">
    <property type="protein sequence ID" value="TYC50589.1"/>
    <property type="molecule type" value="Genomic_DNA"/>
</dbReference>
<dbReference type="InterPro" id="IPR018392">
    <property type="entry name" value="LysM"/>
</dbReference>
<feature type="region of interest" description="Disordered" evidence="1">
    <location>
        <begin position="197"/>
        <end position="234"/>
    </location>
</feature>
<protein>
    <submittedName>
        <fullName evidence="4">LysM peptidoglycan-binding domain-containing protein</fullName>
    </submittedName>
</protein>
<feature type="compositionally biased region" description="Polar residues" evidence="1">
    <location>
        <begin position="197"/>
        <end position="216"/>
    </location>
</feature>
<evidence type="ECO:0000259" key="3">
    <source>
        <dbReference type="PROSITE" id="PS51782"/>
    </source>
</evidence>